<organism evidence="1 2">
    <name type="scientific">Sphingomonas aurantiaca</name>
    <dbReference type="NCBI Taxonomy" id="185949"/>
    <lineage>
        <taxon>Bacteria</taxon>
        <taxon>Pseudomonadati</taxon>
        <taxon>Pseudomonadota</taxon>
        <taxon>Alphaproteobacteria</taxon>
        <taxon>Sphingomonadales</taxon>
        <taxon>Sphingomonadaceae</taxon>
        <taxon>Sphingomonas</taxon>
    </lineage>
</organism>
<dbReference type="AlphaFoldDB" id="A0A2T5GK90"/>
<keyword evidence="2" id="KW-1185">Reference proteome</keyword>
<proteinExistence type="predicted"/>
<comment type="caution">
    <text evidence="1">The sequence shown here is derived from an EMBL/GenBank/DDBJ whole genome shotgun (WGS) entry which is preliminary data.</text>
</comment>
<dbReference type="InterPro" id="IPR056114">
    <property type="entry name" value="DUF7697"/>
</dbReference>
<dbReference type="Proteomes" id="UP000244189">
    <property type="component" value="Unassembled WGS sequence"/>
</dbReference>
<reference evidence="1 2" key="1">
    <citation type="submission" date="2018-04" db="EMBL/GenBank/DDBJ databases">
        <title>Genomic Encyclopedia of Type Strains, Phase III (KMG-III): the genomes of soil and plant-associated and newly described type strains.</title>
        <authorList>
            <person name="Whitman W."/>
        </authorList>
    </citation>
    <scope>NUCLEOTIDE SEQUENCE [LARGE SCALE GENOMIC DNA]</scope>
    <source>
        <strain evidence="1 2">MA101b</strain>
    </source>
</reference>
<protein>
    <submittedName>
        <fullName evidence="1">Uncharacterized protein</fullName>
    </submittedName>
</protein>
<dbReference type="Pfam" id="PF24752">
    <property type="entry name" value="DUF7697"/>
    <property type="match status" value="1"/>
</dbReference>
<evidence type="ECO:0000313" key="1">
    <source>
        <dbReference type="EMBL" id="PTQ59742.1"/>
    </source>
</evidence>
<accession>A0A2T5GK90</accession>
<sequence>MGAPVGLDFGAIMTMGNARKVDLALLADVLPTVEPIIIDNLSGEEPDAFTE</sequence>
<dbReference type="EMBL" id="QAOG01000004">
    <property type="protein sequence ID" value="PTQ59742.1"/>
    <property type="molecule type" value="Genomic_DNA"/>
</dbReference>
<dbReference type="RefSeq" id="WP_167398833.1">
    <property type="nucleotide sequence ID" value="NZ_QAOG01000004.1"/>
</dbReference>
<evidence type="ECO:0000313" key="2">
    <source>
        <dbReference type="Proteomes" id="UP000244189"/>
    </source>
</evidence>
<gene>
    <name evidence="1" type="ORF">C8J26_2594</name>
</gene>
<name>A0A2T5GK90_9SPHN</name>